<sequence length="217" mass="25827">MKTKDLASCQFPDNKQQFYLFIILYRLLDIYLLTFYKKPPIQPIPVNQQSTQRKLSIKRKAGSVKEIFQENAKPIKDQLHLQPLKQNQFQRVLSQNTRCKDIPEEIATERPSLSKSKNKRYKSVNLTKKFQYLHKKIEPLETTQNINQYQSYRINCNPINSNLESKWNSQLNQLEQFSQNSELYPQNNNPCQNKVYHKKLIFPKEFSANGLYKKYFA</sequence>
<organism evidence="1 2">
    <name type="scientific">Paramecium tetraurelia</name>
    <dbReference type="NCBI Taxonomy" id="5888"/>
    <lineage>
        <taxon>Eukaryota</taxon>
        <taxon>Sar</taxon>
        <taxon>Alveolata</taxon>
        <taxon>Ciliophora</taxon>
        <taxon>Intramacronucleata</taxon>
        <taxon>Oligohymenophorea</taxon>
        <taxon>Peniculida</taxon>
        <taxon>Parameciidae</taxon>
        <taxon>Paramecium</taxon>
    </lineage>
</organism>
<gene>
    <name evidence="1" type="ORF">GSPATT00014697001</name>
</gene>
<dbReference type="KEGG" id="ptm:GSPATT00014697001"/>
<dbReference type="Proteomes" id="UP000000600">
    <property type="component" value="Unassembled WGS sequence"/>
</dbReference>
<dbReference type="InParanoid" id="A0D9P9"/>
<reference evidence="1 2" key="1">
    <citation type="journal article" date="2006" name="Nature">
        <title>Global trends of whole-genome duplications revealed by the ciliate Paramecium tetraurelia.</title>
        <authorList>
            <consortium name="Genoscope"/>
            <person name="Aury J.-M."/>
            <person name="Jaillon O."/>
            <person name="Duret L."/>
            <person name="Noel B."/>
            <person name="Jubin C."/>
            <person name="Porcel B.M."/>
            <person name="Segurens B."/>
            <person name="Daubin V."/>
            <person name="Anthouard V."/>
            <person name="Aiach N."/>
            <person name="Arnaiz O."/>
            <person name="Billaut A."/>
            <person name="Beisson J."/>
            <person name="Blanc I."/>
            <person name="Bouhouche K."/>
            <person name="Camara F."/>
            <person name="Duharcourt S."/>
            <person name="Guigo R."/>
            <person name="Gogendeau D."/>
            <person name="Katinka M."/>
            <person name="Keller A.-M."/>
            <person name="Kissmehl R."/>
            <person name="Klotz C."/>
            <person name="Koll F."/>
            <person name="Le Moue A."/>
            <person name="Lepere C."/>
            <person name="Malinsky S."/>
            <person name="Nowacki M."/>
            <person name="Nowak J.K."/>
            <person name="Plattner H."/>
            <person name="Poulain J."/>
            <person name="Ruiz F."/>
            <person name="Serrano V."/>
            <person name="Zagulski M."/>
            <person name="Dessen P."/>
            <person name="Betermier M."/>
            <person name="Weissenbach J."/>
            <person name="Scarpelli C."/>
            <person name="Schachter V."/>
            <person name="Sperling L."/>
            <person name="Meyer E."/>
            <person name="Cohen J."/>
            <person name="Wincker P."/>
        </authorList>
    </citation>
    <scope>NUCLEOTIDE SEQUENCE [LARGE SCALE GENOMIC DNA]</scope>
    <source>
        <strain evidence="1 2">Stock d4-2</strain>
    </source>
</reference>
<name>A0D9P9_PARTE</name>
<evidence type="ECO:0000313" key="1">
    <source>
        <dbReference type="EMBL" id="CAK79766.1"/>
    </source>
</evidence>
<keyword evidence="2" id="KW-1185">Reference proteome</keyword>
<protein>
    <submittedName>
        <fullName evidence="1">Uncharacterized protein</fullName>
    </submittedName>
</protein>
<proteinExistence type="predicted"/>
<dbReference type="EMBL" id="CT868341">
    <property type="protein sequence ID" value="CAK79766.1"/>
    <property type="molecule type" value="Genomic_DNA"/>
</dbReference>
<dbReference type="HOGENOM" id="CLU_1274422_0_0_1"/>
<evidence type="ECO:0000313" key="2">
    <source>
        <dbReference type="Proteomes" id="UP000000600"/>
    </source>
</evidence>
<dbReference type="GeneID" id="5032948"/>
<dbReference type="OrthoDB" id="295845at2759"/>
<dbReference type="AlphaFoldDB" id="A0D9P9"/>
<dbReference type="OMA" id="QSYRINC"/>
<dbReference type="RefSeq" id="XP_001447163.1">
    <property type="nucleotide sequence ID" value="XM_001447126.1"/>
</dbReference>
<accession>A0D9P9</accession>